<evidence type="ECO:0000313" key="2">
    <source>
        <dbReference type="Proteomes" id="UP001239111"/>
    </source>
</evidence>
<dbReference type="Proteomes" id="UP001239111">
    <property type="component" value="Chromosome 3"/>
</dbReference>
<dbReference type="EMBL" id="CM056743">
    <property type="protein sequence ID" value="KAJ8672268.1"/>
    <property type="molecule type" value="Genomic_DNA"/>
</dbReference>
<comment type="caution">
    <text evidence="1">The sequence shown here is derived from an EMBL/GenBank/DDBJ whole genome shotgun (WGS) entry which is preliminary data.</text>
</comment>
<evidence type="ECO:0000313" key="1">
    <source>
        <dbReference type="EMBL" id="KAJ8672268.1"/>
    </source>
</evidence>
<protein>
    <submittedName>
        <fullName evidence="1">Uncharacterized protein</fullName>
    </submittedName>
</protein>
<sequence length="476" mass="53409">MSDDPQLDIEMRSDPDEFPAHSDDVLIEPDKSKVPSDPHSEHCLEGRDRENKSKESELENSKSSEESSSAAITEKSCMSEESDLEGASASTPEDYGMSDGMNELVKEVGLHSGIHANLASGSPQDSTLKETLGYKNEQFVGENTCNVGCNLNSSSKKQEVEQNDVGKSGNGVTSSGYNDWMEEVCRSSSGKPREVREDNYNDRVESESENRIGEDYTELFVKSACNLGIKQGVVEVIKDEGARCMGKSVSQNFDEGASNEMSKSVGQEDFSFDVSPLNEATNQSDDFCDQWIRTISGSHRAHRNESIRSNDNRSFAEENSTLGKMSSFSNDDCYDIGERSRFRYNNSTEKANEISNDDHIQWKGNVGNEYTPTDRRRGLEAGTDRHAKKKKSIREKESGGHSEDVHEKKFLPPDWDSNLMNIWEVTHLSQEEFTVSLEDILQKFVRLGLNFSKDEEKRKFVVPLLHERLQFAPAPR</sequence>
<accession>A0ACC2NN25</accession>
<reference evidence="1" key="1">
    <citation type="submission" date="2023-04" db="EMBL/GenBank/DDBJ databases">
        <title>A chromosome-level genome assembly of the parasitoid wasp Eretmocerus hayati.</title>
        <authorList>
            <person name="Zhong Y."/>
            <person name="Liu S."/>
            <person name="Liu Y."/>
        </authorList>
    </citation>
    <scope>NUCLEOTIDE SEQUENCE</scope>
    <source>
        <strain evidence="1">ZJU_SS_LIU_2023</strain>
    </source>
</reference>
<gene>
    <name evidence="1" type="ORF">QAD02_003527</name>
</gene>
<keyword evidence="2" id="KW-1185">Reference proteome</keyword>
<name>A0ACC2NN25_9HYME</name>
<organism evidence="1 2">
    <name type="scientific">Eretmocerus hayati</name>
    <dbReference type="NCBI Taxonomy" id="131215"/>
    <lineage>
        <taxon>Eukaryota</taxon>
        <taxon>Metazoa</taxon>
        <taxon>Ecdysozoa</taxon>
        <taxon>Arthropoda</taxon>
        <taxon>Hexapoda</taxon>
        <taxon>Insecta</taxon>
        <taxon>Pterygota</taxon>
        <taxon>Neoptera</taxon>
        <taxon>Endopterygota</taxon>
        <taxon>Hymenoptera</taxon>
        <taxon>Apocrita</taxon>
        <taxon>Proctotrupomorpha</taxon>
        <taxon>Chalcidoidea</taxon>
        <taxon>Aphelinidae</taxon>
        <taxon>Aphelininae</taxon>
        <taxon>Eretmocerus</taxon>
    </lineage>
</organism>
<proteinExistence type="predicted"/>